<proteinExistence type="predicted"/>
<evidence type="ECO:0000256" key="3">
    <source>
        <dbReference type="ARBA" id="ARBA00023163"/>
    </source>
</evidence>
<keyword evidence="1" id="KW-0805">Transcription regulation</keyword>
<dbReference type="PROSITE" id="PS50977">
    <property type="entry name" value="HTH_TETR_2"/>
    <property type="match status" value="1"/>
</dbReference>
<feature type="DNA-binding region" description="H-T-H motif" evidence="4">
    <location>
        <begin position="37"/>
        <end position="56"/>
    </location>
</feature>
<dbReference type="SUPFAM" id="SSF46689">
    <property type="entry name" value="Homeodomain-like"/>
    <property type="match status" value="1"/>
</dbReference>
<accession>A0A7Y9LV04</accession>
<dbReference type="Pfam" id="PF00440">
    <property type="entry name" value="TetR_N"/>
    <property type="match status" value="1"/>
</dbReference>
<dbReference type="InterPro" id="IPR050109">
    <property type="entry name" value="HTH-type_TetR-like_transc_reg"/>
</dbReference>
<comment type="caution">
    <text evidence="6">The sequence shown here is derived from an EMBL/GenBank/DDBJ whole genome shotgun (WGS) entry which is preliminary data.</text>
</comment>
<evidence type="ECO:0000256" key="1">
    <source>
        <dbReference type="ARBA" id="ARBA00023015"/>
    </source>
</evidence>
<dbReference type="GO" id="GO:0003700">
    <property type="term" value="F:DNA-binding transcription factor activity"/>
    <property type="evidence" value="ECO:0007669"/>
    <property type="project" value="TreeGrafter"/>
</dbReference>
<protein>
    <submittedName>
        <fullName evidence="6">AcrR family transcriptional regulator</fullName>
    </submittedName>
</protein>
<dbReference type="InterPro" id="IPR009057">
    <property type="entry name" value="Homeodomain-like_sf"/>
</dbReference>
<evidence type="ECO:0000256" key="4">
    <source>
        <dbReference type="PROSITE-ProRule" id="PRU00335"/>
    </source>
</evidence>
<reference evidence="6 7" key="1">
    <citation type="submission" date="2020-07" db="EMBL/GenBank/DDBJ databases">
        <title>Sequencing the genomes of 1000 actinobacteria strains.</title>
        <authorList>
            <person name="Klenk H.-P."/>
        </authorList>
    </citation>
    <scope>NUCLEOTIDE SEQUENCE [LARGE SCALE GENOMIC DNA]</scope>
    <source>
        <strain evidence="6 7">DSM 102047</strain>
    </source>
</reference>
<keyword evidence="3" id="KW-0804">Transcription</keyword>
<dbReference type="Proteomes" id="UP000521748">
    <property type="component" value="Unassembled WGS sequence"/>
</dbReference>
<dbReference type="PANTHER" id="PTHR30055">
    <property type="entry name" value="HTH-TYPE TRANSCRIPTIONAL REGULATOR RUTR"/>
    <property type="match status" value="1"/>
</dbReference>
<evidence type="ECO:0000256" key="2">
    <source>
        <dbReference type="ARBA" id="ARBA00023125"/>
    </source>
</evidence>
<keyword evidence="2 4" id="KW-0238">DNA-binding</keyword>
<evidence type="ECO:0000313" key="7">
    <source>
        <dbReference type="Proteomes" id="UP000521748"/>
    </source>
</evidence>
<dbReference type="GO" id="GO:0000976">
    <property type="term" value="F:transcription cis-regulatory region binding"/>
    <property type="evidence" value="ECO:0007669"/>
    <property type="project" value="TreeGrafter"/>
</dbReference>
<sequence>MPDASRQRPRRADAARNIESLTSAAQLCFRKYGPDVPLQAIAAEAGVGVATLFRNFAEKDELILAVLGWQVRVRIMPLVRRALQDPNPTRGLIYVTYGVLGMASREANMMTAIHSRQDTLAEMATPVVDSMFELLQKSQARGDIRPDLGLEDVQSILGMLLGAVETTPAGTPAWKRFAELLGDAVFLPTQRHDLHYEKQMTRSPEVWGLQSQTRTR</sequence>
<dbReference type="PANTHER" id="PTHR30055:SF234">
    <property type="entry name" value="HTH-TYPE TRANSCRIPTIONAL REGULATOR BETI"/>
    <property type="match status" value="1"/>
</dbReference>
<evidence type="ECO:0000313" key="6">
    <source>
        <dbReference type="EMBL" id="NYE96113.1"/>
    </source>
</evidence>
<dbReference type="InterPro" id="IPR001647">
    <property type="entry name" value="HTH_TetR"/>
</dbReference>
<dbReference type="RefSeq" id="WP_179389817.1">
    <property type="nucleotide sequence ID" value="NZ_JACBYQ010000002.1"/>
</dbReference>
<feature type="domain" description="HTH tetR-type" evidence="5">
    <location>
        <begin position="15"/>
        <end position="74"/>
    </location>
</feature>
<gene>
    <name evidence="6" type="ORF">FHU41_002363</name>
</gene>
<organism evidence="6 7">
    <name type="scientific">Psychromicrobium silvestre</name>
    <dbReference type="NCBI Taxonomy" id="1645614"/>
    <lineage>
        <taxon>Bacteria</taxon>
        <taxon>Bacillati</taxon>
        <taxon>Actinomycetota</taxon>
        <taxon>Actinomycetes</taxon>
        <taxon>Micrococcales</taxon>
        <taxon>Micrococcaceae</taxon>
        <taxon>Psychromicrobium</taxon>
    </lineage>
</organism>
<evidence type="ECO:0000259" key="5">
    <source>
        <dbReference type="PROSITE" id="PS50977"/>
    </source>
</evidence>
<dbReference type="EMBL" id="JACBYQ010000002">
    <property type="protein sequence ID" value="NYE96113.1"/>
    <property type="molecule type" value="Genomic_DNA"/>
</dbReference>
<dbReference type="InterPro" id="IPR036271">
    <property type="entry name" value="Tet_transcr_reg_TetR-rel_C_sf"/>
</dbReference>
<keyword evidence="7" id="KW-1185">Reference proteome</keyword>
<dbReference type="SUPFAM" id="SSF48498">
    <property type="entry name" value="Tetracyclin repressor-like, C-terminal domain"/>
    <property type="match status" value="1"/>
</dbReference>
<name>A0A7Y9LV04_9MICC</name>
<dbReference type="Gene3D" id="1.10.357.10">
    <property type="entry name" value="Tetracycline Repressor, domain 2"/>
    <property type="match status" value="1"/>
</dbReference>
<dbReference type="AlphaFoldDB" id="A0A7Y9LV04"/>